<dbReference type="InterPro" id="IPR013087">
    <property type="entry name" value="Znf_C2H2_type"/>
</dbReference>
<keyword evidence="4" id="KW-1185">Reference proteome</keyword>
<accession>A0ABR0LT65</accession>
<dbReference type="Proteomes" id="UP001357485">
    <property type="component" value="Unassembled WGS sequence"/>
</dbReference>
<evidence type="ECO:0000259" key="2">
    <source>
        <dbReference type="PROSITE" id="PS00028"/>
    </source>
</evidence>
<dbReference type="Gene3D" id="3.30.160.60">
    <property type="entry name" value="Classic Zinc Finger"/>
    <property type="match status" value="1"/>
</dbReference>
<dbReference type="EMBL" id="JAVRRA010016413">
    <property type="protein sequence ID" value="KAK5202193.1"/>
    <property type="molecule type" value="Genomic_DNA"/>
</dbReference>
<dbReference type="PROSITE" id="PS00028">
    <property type="entry name" value="ZINC_FINGER_C2H2_1"/>
    <property type="match status" value="1"/>
</dbReference>
<gene>
    <name evidence="3" type="ORF">LTR16_000086</name>
</gene>
<feature type="domain" description="C2H2-type" evidence="2">
    <location>
        <begin position="81"/>
        <end position="104"/>
    </location>
</feature>
<evidence type="ECO:0000313" key="4">
    <source>
        <dbReference type="Proteomes" id="UP001357485"/>
    </source>
</evidence>
<organism evidence="3 4">
    <name type="scientific">Cryomyces antarcticus</name>
    <dbReference type="NCBI Taxonomy" id="329879"/>
    <lineage>
        <taxon>Eukaryota</taxon>
        <taxon>Fungi</taxon>
        <taxon>Dikarya</taxon>
        <taxon>Ascomycota</taxon>
        <taxon>Pezizomycotina</taxon>
        <taxon>Dothideomycetes</taxon>
        <taxon>Dothideomycetes incertae sedis</taxon>
        <taxon>Cryomyces</taxon>
    </lineage>
</organism>
<reference evidence="3 4" key="1">
    <citation type="submission" date="2023-08" db="EMBL/GenBank/DDBJ databases">
        <title>Black Yeasts Isolated from many extreme environments.</title>
        <authorList>
            <person name="Coleine C."/>
            <person name="Stajich J.E."/>
            <person name="Selbmann L."/>
        </authorList>
    </citation>
    <scope>NUCLEOTIDE SEQUENCE [LARGE SCALE GENOMIC DNA]</scope>
    <source>
        <strain evidence="3 4">CCFEE 536</strain>
    </source>
</reference>
<proteinExistence type="predicted"/>
<evidence type="ECO:0000313" key="3">
    <source>
        <dbReference type="EMBL" id="KAK5202193.1"/>
    </source>
</evidence>
<evidence type="ECO:0000256" key="1">
    <source>
        <dbReference type="SAM" id="MobiDB-lite"/>
    </source>
</evidence>
<comment type="caution">
    <text evidence="3">The sequence shown here is derived from an EMBL/GenBank/DDBJ whole genome shotgun (WGS) entry which is preliminary data.</text>
</comment>
<protein>
    <recommendedName>
        <fullName evidence="2">C2H2-type domain-containing protein</fullName>
    </recommendedName>
</protein>
<feature type="region of interest" description="Disordered" evidence="1">
    <location>
        <begin position="29"/>
        <end position="55"/>
    </location>
</feature>
<sequence>MSKKISGWNGQNACGRGFGTKANLEEHIRTQHMGLPGTAKTKSKKDKTSDSTVSAQVPRASALARLTGAGYAEESGRDIACVLPPCPHRFLREYDLEVHLQAKHGMADDQVTDVFVEYRALQGGEFWIGGGAERAGVLDEADALLAYNLGQALAHDRRPEPSQDELFPTRDNFHDGGLLAWDQHRPDTQHAQKKGRVCHQSTDFVLPGDMEGHEHSFIDPALEYLQPNVASFGASVTVPETGCMS</sequence>
<name>A0ABR0LT65_9PEZI</name>